<dbReference type="InterPro" id="IPR042432">
    <property type="entry name" value="Coa1_fungi"/>
</dbReference>
<dbReference type="GO" id="GO:0005743">
    <property type="term" value="C:mitochondrial inner membrane"/>
    <property type="evidence" value="ECO:0007669"/>
    <property type="project" value="TreeGrafter"/>
</dbReference>
<accession>A0A1S9RM83</accession>
<dbReference type="PANTHER" id="PTHR28523">
    <property type="entry name" value="CYTOCHROME C OXIDASE ASSEMBLY FACTOR 1"/>
    <property type="match status" value="1"/>
</dbReference>
<dbReference type="AlphaFoldDB" id="A0A1S9RM83"/>
<sequence length="247" mass="28050">MLLPRALPRRTGLVRFPGVRQITPRRTMIPAPGPNTGPLMERRADRELPTIENSKGWLKTLPIFVVVVGAAMLGIFNYQKSTSSVVSSTLYALRTSPQAREILGDEIYFAQQIPWISGEMNQLHGRIDITFWVKGTKGQGKMRFKSVRPDRMSYFRTEVWSLETEDGTVVQLLDSDTDPFRQETACAWDMAFGGQIIYGIPIVCGNPSWRDILRTWGQRRTLKKKRISFDVSYTNAAQSEHDSARIV</sequence>
<gene>
    <name evidence="1" type="ORF">PEBR_20472</name>
</gene>
<name>A0A1S9RM83_PENBI</name>
<organism evidence="1 2">
    <name type="scientific">Penicillium brasilianum</name>
    <dbReference type="NCBI Taxonomy" id="104259"/>
    <lineage>
        <taxon>Eukaryota</taxon>
        <taxon>Fungi</taxon>
        <taxon>Dikarya</taxon>
        <taxon>Ascomycota</taxon>
        <taxon>Pezizomycotina</taxon>
        <taxon>Eurotiomycetes</taxon>
        <taxon>Eurotiomycetidae</taxon>
        <taxon>Eurotiales</taxon>
        <taxon>Aspergillaceae</taxon>
        <taxon>Penicillium</taxon>
    </lineage>
</organism>
<dbReference type="GO" id="GO:0033617">
    <property type="term" value="P:mitochondrial respiratory chain complex IV assembly"/>
    <property type="evidence" value="ECO:0007669"/>
    <property type="project" value="InterPro"/>
</dbReference>
<evidence type="ECO:0000313" key="2">
    <source>
        <dbReference type="Proteomes" id="UP000190744"/>
    </source>
</evidence>
<dbReference type="Proteomes" id="UP000190744">
    <property type="component" value="Unassembled WGS sequence"/>
</dbReference>
<evidence type="ECO:0000313" key="1">
    <source>
        <dbReference type="EMBL" id="OOQ86613.1"/>
    </source>
</evidence>
<proteinExistence type="predicted"/>
<dbReference type="Pfam" id="PF08695">
    <property type="entry name" value="Coa1"/>
    <property type="match status" value="1"/>
</dbReference>
<dbReference type="InterPro" id="IPR014807">
    <property type="entry name" value="Coa1"/>
</dbReference>
<comment type="caution">
    <text evidence="1">The sequence shown here is derived from an EMBL/GenBank/DDBJ whole genome shotgun (WGS) entry which is preliminary data.</text>
</comment>
<dbReference type="EMBL" id="LJBN01000136">
    <property type="protein sequence ID" value="OOQ86613.1"/>
    <property type="molecule type" value="Genomic_DNA"/>
</dbReference>
<protein>
    <submittedName>
        <fullName evidence="1">Cytochrome oxidase complex assembly protein</fullName>
    </submittedName>
</protein>
<reference evidence="2" key="1">
    <citation type="submission" date="2015-09" db="EMBL/GenBank/DDBJ databases">
        <authorList>
            <person name="Fill T.P."/>
            <person name="Baretta J.F."/>
            <person name="de Almeida L.G."/>
            <person name="Rocha M."/>
            <person name="de Souza D.H."/>
            <person name="Malavazi I."/>
            <person name="Cerdeira L.T."/>
            <person name="Hong H."/>
            <person name="Samborskyy M."/>
            <person name="de Vasconcelos A.T."/>
            <person name="Leadlay P."/>
            <person name="Rodrigues-Filho E."/>
        </authorList>
    </citation>
    <scope>NUCLEOTIDE SEQUENCE [LARGE SCALE GENOMIC DNA]</scope>
    <source>
        <strain evidence="2">LaBioMMi 136</strain>
    </source>
</reference>
<dbReference type="PANTHER" id="PTHR28523:SF1">
    <property type="entry name" value="CYTOCHROME C OXIDASE ASSEMBLY FACTOR 1"/>
    <property type="match status" value="1"/>
</dbReference>